<dbReference type="SUPFAM" id="SSF51430">
    <property type="entry name" value="NAD(P)-linked oxidoreductase"/>
    <property type="match status" value="1"/>
</dbReference>
<dbReference type="RefSeq" id="WP_259478700.1">
    <property type="nucleotide sequence ID" value="NZ_BAAAQY010000003.1"/>
</dbReference>
<dbReference type="Proteomes" id="UP001500929">
    <property type="component" value="Unassembled WGS sequence"/>
</dbReference>
<evidence type="ECO:0000259" key="2">
    <source>
        <dbReference type="Pfam" id="PF00248"/>
    </source>
</evidence>
<dbReference type="EMBL" id="BAAAQY010000003">
    <property type="protein sequence ID" value="GAA2229004.1"/>
    <property type="molecule type" value="Genomic_DNA"/>
</dbReference>
<gene>
    <name evidence="3" type="ORF">GCM10009851_11930</name>
</gene>
<dbReference type="PANTHER" id="PTHR43625:SF40">
    <property type="entry name" value="ALDO-KETO REDUCTASE YAKC [NADP(+)]"/>
    <property type="match status" value="1"/>
</dbReference>
<keyword evidence="1" id="KW-0560">Oxidoreductase</keyword>
<sequence>MSLSPLPSASAGGTFALGGMLPVARLGFGSMQLTGPNAFGPSRDAEGARAVLRRALELGVTLIDTADAYGPGVAETLIAEALHPYPSDLVIATKGGFVRGPRAEWRTDGHPAHLRAALEGSLSRLRLERIDLYQLHRIDHRVPLEDQIGALVELRDEGKIRLIGLSEITTTQLHRALEITPIATVQNQFNLADQRAAGLVDESARLGIGFIPWFPLATGGLSRAGGPLGELAAAAGVSPSQLALAWLLRRSSTMLPIPGTRDLTHLDDNVRAAAIDLDDPRFAAFTEAAGW</sequence>
<accession>A0ABP5Q914</accession>
<name>A0ABP5Q914_9MICO</name>
<keyword evidence="4" id="KW-1185">Reference proteome</keyword>
<evidence type="ECO:0000256" key="1">
    <source>
        <dbReference type="ARBA" id="ARBA00023002"/>
    </source>
</evidence>
<feature type="domain" description="NADP-dependent oxidoreductase" evidence="2">
    <location>
        <begin position="25"/>
        <end position="288"/>
    </location>
</feature>
<reference evidence="4" key="1">
    <citation type="journal article" date="2019" name="Int. J. Syst. Evol. Microbiol.">
        <title>The Global Catalogue of Microorganisms (GCM) 10K type strain sequencing project: providing services to taxonomists for standard genome sequencing and annotation.</title>
        <authorList>
            <consortium name="The Broad Institute Genomics Platform"/>
            <consortium name="The Broad Institute Genome Sequencing Center for Infectious Disease"/>
            <person name="Wu L."/>
            <person name="Ma J."/>
        </authorList>
    </citation>
    <scope>NUCLEOTIDE SEQUENCE [LARGE SCALE GENOMIC DNA]</scope>
    <source>
        <strain evidence="4">JCM 16117</strain>
    </source>
</reference>
<protein>
    <submittedName>
        <fullName evidence="3">Aldo/keto reductase</fullName>
    </submittedName>
</protein>
<dbReference type="InterPro" id="IPR050791">
    <property type="entry name" value="Aldo-Keto_reductase"/>
</dbReference>
<evidence type="ECO:0000313" key="3">
    <source>
        <dbReference type="EMBL" id="GAA2229004.1"/>
    </source>
</evidence>
<dbReference type="InterPro" id="IPR020471">
    <property type="entry name" value="AKR"/>
</dbReference>
<dbReference type="InterPro" id="IPR036812">
    <property type="entry name" value="NAD(P)_OxRdtase_dom_sf"/>
</dbReference>
<dbReference type="InterPro" id="IPR023210">
    <property type="entry name" value="NADP_OxRdtase_dom"/>
</dbReference>
<proteinExistence type="predicted"/>
<organism evidence="3 4">
    <name type="scientific">Herbiconiux moechotypicola</name>
    <dbReference type="NCBI Taxonomy" id="637393"/>
    <lineage>
        <taxon>Bacteria</taxon>
        <taxon>Bacillati</taxon>
        <taxon>Actinomycetota</taxon>
        <taxon>Actinomycetes</taxon>
        <taxon>Micrococcales</taxon>
        <taxon>Microbacteriaceae</taxon>
        <taxon>Herbiconiux</taxon>
    </lineage>
</organism>
<dbReference type="Gene3D" id="3.20.20.100">
    <property type="entry name" value="NADP-dependent oxidoreductase domain"/>
    <property type="match status" value="1"/>
</dbReference>
<dbReference type="PANTHER" id="PTHR43625">
    <property type="entry name" value="AFLATOXIN B1 ALDEHYDE REDUCTASE"/>
    <property type="match status" value="1"/>
</dbReference>
<dbReference type="PRINTS" id="PR00069">
    <property type="entry name" value="ALDKETRDTASE"/>
</dbReference>
<comment type="caution">
    <text evidence="3">The sequence shown here is derived from an EMBL/GenBank/DDBJ whole genome shotgun (WGS) entry which is preliminary data.</text>
</comment>
<dbReference type="Pfam" id="PF00248">
    <property type="entry name" value="Aldo_ket_red"/>
    <property type="match status" value="1"/>
</dbReference>
<evidence type="ECO:0000313" key="4">
    <source>
        <dbReference type="Proteomes" id="UP001500929"/>
    </source>
</evidence>
<dbReference type="CDD" id="cd19088">
    <property type="entry name" value="AKR_AKR13B1"/>
    <property type="match status" value="1"/>
</dbReference>